<dbReference type="GO" id="GO:0043165">
    <property type="term" value="P:Gram-negative-bacterium-type cell outer membrane assembly"/>
    <property type="evidence" value="ECO:0007669"/>
    <property type="project" value="InterPro"/>
</dbReference>
<dbReference type="Pfam" id="PF04390">
    <property type="entry name" value="LptE"/>
    <property type="match status" value="1"/>
</dbReference>
<evidence type="ECO:0008006" key="4">
    <source>
        <dbReference type="Google" id="ProtNLM"/>
    </source>
</evidence>
<protein>
    <recommendedName>
        <fullName evidence="4">Lipoprotein</fullName>
    </recommendedName>
</protein>
<sequence>MKTSVKIFFMAAGALALMLSGCYSFSGGRLDFQTVGIPVVENTTAEYRLSEIMTTTMITAVNNDGRVKVSDPEKAEAVLELAVTGYTRAPFEYTSQEQVNQYKTTIAAKAKLRSAAGKVLWESASLSGWGTYQVSESDEESGMKKAAENLAAEIIRQSFESW</sequence>
<name>A0A1F5RE60_9BACT</name>
<dbReference type="InterPro" id="IPR007485">
    <property type="entry name" value="LPS_assembly_LptE"/>
</dbReference>
<dbReference type="Gene3D" id="3.30.160.150">
    <property type="entry name" value="Lipoprotein like domain"/>
    <property type="match status" value="1"/>
</dbReference>
<dbReference type="GO" id="GO:0019867">
    <property type="term" value="C:outer membrane"/>
    <property type="evidence" value="ECO:0007669"/>
    <property type="project" value="InterPro"/>
</dbReference>
<keyword evidence="1" id="KW-0732">Signal</keyword>
<organism evidence="2 3">
    <name type="scientific">Candidatus Edwardsbacteria bacterium GWF2_54_11</name>
    <dbReference type="NCBI Taxonomy" id="1817851"/>
    <lineage>
        <taxon>Bacteria</taxon>
        <taxon>Candidatus Edwardsiibacteriota</taxon>
    </lineage>
</organism>
<dbReference type="Proteomes" id="UP000177230">
    <property type="component" value="Unassembled WGS sequence"/>
</dbReference>
<evidence type="ECO:0000313" key="3">
    <source>
        <dbReference type="Proteomes" id="UP000177230"/>
    </source>
</evidence>
<dbReference type="EMBL" id="MFFM01000032">
    <property type="protein sequence ID" value="OGF12736.1"/>
    <property type="molecule type" value="Genomic_DNA"/>
</dbReference>
<gene>
    <name evidence="2" type="ORF">A2024_07970</name>
</gene>
<reference evidence="2 3" key="1">
    <citation type="journal article" date="2016" name="Nat. Commun.">
        <title>Thousands of microbial genomes shed light on interconnected biogeochemical processes in an aquifer system.</title>
        <authorList>
            <person name="Anantharaman K."/>
            <person name="Brown C.T."/>
            <person name="Hug L.A."/>
            <person name="Sharon I."/>
            <person name="Castelle C.J."/>
            <person name="Probst A.J."/>
            <person name="Thomas B.C."/>
            <person name="Singh A."/>
            <person name="Wilkins M.J."/>
            <person name="Karaoz U."/>
            <person name="Brodie E.L."/>
            <person name="Williams K.H."/>
            <person name="Hubbard S.S."/>
            <person name="Banfield J.F."/>
        </authorList>
    </citation>
    <scope>NUCLEOTIDE SEQUENCE [LARGE SCALE GENOMIC DNA]</scope>
</reference>
<proteinExistence type="predicted"/>
<accession>A0A1F5RE60</accession>
<evidence type="ECO:0000313" key="2">
    <source>
        <dbReference type="EMBL" id="OGF12736.1"/>
    </source>
</evidence>
<comment type="caution">
    <text evidence="2">The sequence shown here is derived from an EMBL/GenBank/DDBJ whole genome shotgun (WGS) entry which is preliminary data.</text>
</comment>
<feature type="signal peptide" evidence="1">
    <location>
        <begin position="1"/>
        <end position="26"/>
    </location>
</feature>
<dbReference type="PROSITE" id="PS51257">
    <property type="entry name" value="PROKAR_LIPOPROTEIN"/>
    <property type="match status" value="1"/>
</dbReference>
<dbReference type="AlphaFoldDB" id="A0A1F5RE60"/>
<feature type="chain" id="PRO_5009520742" description="Lipoprotein" evidence="1">
    <location>
        <begin position="27"/>
        <end position="162"/>
    </location>
</feature>
<evidence type="ECO:0000256" key="1">
    <source>
        <dbReference type="SAM" id="SignalP"/>
    </source>
</evidence>